<keyword evidence="2" id="KW-1185">Reference proteome</keyword>
<evidence type="ECO:0000313" key="1">
    <source>
        <dbReference type="EMBL" id="KAK9134997.1"/>
    </source>
</evidence>
<organism evidence="1 2">
    <name type="scientific">Stephania yunnanensis</name>
    <dbReference type="NCBI Taxonomy" id="152371"/>
    <lineage>
        <taxon>Eukaryota</taxon>
        <taxon>Viridiplantae</taxon>
        <taxon>Streptophyta</taxon>
        <taxon>Embryophyta</taxon>
        <taxon>Tracheophyta</taxon>
        <taxon>Spermatophyta</taxon>
        <taxon>Magnoliopsida</taxon>
        <taxon>Ranunculales</taxon>
        <taxon>Menispermaceae</taxon>
        <taxon>Menispermoideae</taxon>
        <taxon>Cissampelideae</taxon>
        <taxon>Stephania</taxon>
    </lineage>
</organism>
<dbReference type="AlphaFoldDB" id="A0AAP0JJB2"/>
<proteinExistence type="predicted"/>
<dbReference type="EMBL" id="JBBNAF010000006">
    <property type="protein sequence ID" value="KAK9134997.1"/>
    <property type="molecule type" value="Genomic_DNA"/>
</dbReference>
<protein>
    <submittedName>
        <fullName evidence="1">Uncharacterized protein</fullName>
    </submittedName>
</protein>
<dbReference type="Proteomes" id="UP001420932">
    <property type="component" value="Unassembled WGS sequence"/>
</dbReference>
<evidence type="ECO:0000313" key="2">
    <source>
        <dbReference type="Proteomes" id="UP001420932"/>
    </source>
</evidence>
<comment type="caution">
    <text evidence="1">The sequence shown here is derived from an EMBL/GenBank/DDBJ whole genome shotgun (WGS) entry which is preliminary data.</text>
</comment>
<name>A0AAP0JJB2_9MAGN</name>
<gene>
    <name evidence="1" type="ORF">Syun_014327</name>
</gene>
<accession>A0AAP0JJB2</accession>
<reference evidence="1 2" key="1">
    <citation type="submission" date="2024-01" db="EMBL/GenBank/DDBJ databases">
        <title>Genome assemblies of Stephania.</title>
        <authorList>
            <person name="Yang L."/>
        </authorList>
    </citation>
    <scope>NUCLEOTIDE SEQUENCE [LARGE SCALE GENOMIC DNA]</scope>
    <source>
        <strain evidence="1">YNDBR</strain>
        <tissue evidence="1">Leaf</tissue>
    </source>
</reference>
<sequence>MEFKKEKEKEKCLIFFLTQFLKPSGAIPPLSITTQLPLVSTFSPHPSGVNILAPPPLVSTFPLVCSPTSIPKIKGASIFFVKSPSPKLIDPRVSKMCSDPLSKPFWSNPLPKPFCSNPLPKTFSNGPSIFILSPFD</sequence>